<dbReference type="OrthoDB" id="1638493at2759"/>
<evidence type="ECO:0000313" key="1">
    <source>
        <dbReference type="EMBL" id="KAG5654126.1"/>
    </source>
</evidence>
<reference evidence="1" key="1">
    <citation type="submission" date="2021-02" db="EMBL/GenBank/DDBJ databases">
        <authorList>
            <person name="Nieuwenhuis M."/>
            <person name="Van De Peppel L.J.J."/>
        </authorList>
    </citation>
    <scope>NUCLEOTIDE SEQUENCE</scope>
    <source>
        <strain evidence="1">D49</strain>
    </source>
</reference>
<dbReference type="AlphaFoldDB" id="A0A9P7GQ44"/>
<gene>
    <name evidence="1" type="ORF">H0H81_007178</name>
</gene>
<sequence length="525" mass="57739">MSISIDIVPIADTLEMYGDADKSSAYSLSGHVSISVSSPYSLFERRKTARILLHSVTLTFEGQTEVLTPPTGYSSARICSLTREIAPPEPVEMSNEGHEDSNAPCVWNVVFDLPIPGWLPPTENYGAEDVGVRYGLFAEAKFSHICENQSTAFSFALCSPFRSRVKTLHAQKNIGIRRVICSPEDETGARDDQQTITYLVNANLAPSPEKVRRFPAEVLKKMQVLTSVPESVDVERNEFPLVIRMRMKDLVAEECKRVQVTSISANVIQKEKYRSNISSNYARRYPIPSRSQQPPHLPLRDPHPIGSFYETGLGVYGGGEGSASRSFSLLPPGESGIYSLGEKHYAFENDADCPADSATWYTLETSVPFVRQAPDDKTLEWCGHPLLRASVASPLISIAHEVALGLTCTYDVPGTTEVAVERLSFAIPLTFAFFAPGAGHYRCITPPPVNSPELVMTQIQTQTPEPGSPMQYAPTLPAYSQLFDRNGDRKIDYLVPLPLYTPRPASASSSNEDLSEMLPLLSTGL</sequence>
<dbReference type="EMBL" id="JABCKI010000019">
    <property type="protein sequence ID" value="KAG5654126.1"/>
    <property type="molecule type" value="Genomic_DNA"/>
</dbReference>
<keyword evidence="2" id="KW-1185">Reference proteome</keyword>
<organism evidence="1 2">
    <name type="scientific">Sphagnurus paluster</name>
    <dbReference type="NCBI Taxonomy" id="117069"/>
    <lineage>
        <taxon>Eukaryota</taxon>
        <taxon>Fungi</taxon>
        <taxon>Dikarya</taxon>
        <taxon>Basidiomycota</taxon>
        <taxon>Agaricomycotina</taxon>
        <taxon>Agaricomycetes</taxon>
        <taxon>Agaricomycetidae</taxon>
        <taxon>Agaricales</taxon>
        <taxon>Tricholomatineae</taxon>
        <taxon>Lyophyllaceae</taxon>
        <taxon>Sphagnurus</taxon>
    </lineage>
</organism>
<reference evidence="1" key="2">
    <citation type="submission" date="2021-10" db="EMBL/GenBank/DDBJ databases">
        <title>Phylogenomics reveals ancestral predisposition of the termite-cultivated fungus Termitomyces towards a domesticated lifestyle.</title>
        <authorList>
            <person name="Auxier B."/>
            <person name="Grum-Grzhimaylo A."/>
            <person name="Cardenas M.E."/>
            <person name="Lodge J.D."/>
            <person name="Laessoe T."/>
            <person name="Pedersen O."/>
            <person name="Smith M.E."/>
            <person name="Kuyper T.W."/>
            <person name="Franco-Molano E.A."/>
            <person name="Baroni T.J."/>
            <person name="Aanen D.K."/>
        </authorList>
    </citation>
    <scope>NUCLEOTIDE SEQUENCE</scope>
    <source>
        <strain evidence="1">D49</strain>
    </source>
</reference>
<proteinExistence type="predicted"/>
<accession>A0A9P7GQ44</accession>
<comment type="caution">
    <text evidence="1">The sequence shown here is derived from an EMBL/GenBank/DDBJ whole genome shotgun (WGS) entry which is preliminary data.</text>
</comment>
<dbReference type="Proteomes" id="UP000717328">
    <property type="component" value="Unassembled WGS sequence"/>
</dbReference>
<name>A0A9P7GQ44_9AGAR</name>
<protein>
    <submittedName>
        <fullName evidence="1">Uncharacterized protein</fullName>
    </submittedName>
</protein>
<evidence type="ECO:0000313" key="2">
    <source>
        <dbReference type="Proteomes" id="UP000717328"/>
    </source>
</evidence>